<dbReference type="Pfam" id="PF01182">
    <property type="entry name" value="Glucosamine_iso"/>
    <property type="match status" value="1"/>
</dbReference>
<comment type="catalytic activity">
    <reaction evidence="1 7">
        <text>6-phospho-D-glucono-1,5-lactone + H2O = 6-phospho-D-gluconate + H(+)</text>
        <dbReference type="Rhea" id="RHEA:12556"/>
        <dbReference type="ChEBI" id="CHEBI:15377"/>
        <dbReference type="ChEBI" id="CHEBI:15378"/>
        <dbReference type="ChEBI" id="CHEBI:57955"/>
        <dbReference type="ChEBI" id="CHEBI:58759"/>
        <dbReference type="EC" id="3.1.1.31"/>
    </reaction>
</comment>
<dbReference type="PANTHER" id="PTHR11054:SF0">
    <property type="entry name" value="6-PHOSPHOGLUCONOLACTONASE"/>
    <property type="match status" value="1"/>
</dbReference>
<dbReference type="InterPro" id="IPR005900">
    <property type="entry name" value="6-phosphogluconolactonase_DevB"/>
</dbReference>
<evidence type="ECO:0000256" key="6">
    <source>
        <dbReference type="ARBA" id="ARBA00020337"/>
    </source>
</evidence>
<dbReference type="RefSeq" id="WP_227182123.1">
    <property type="nucleotide sequence ID" value="NZ_JAJBZT010000015.1"/>
</dbReference>
<evidence type="ECO:0000256" key="1">
    <source>
        <dbReference type="ARBA" id="ARBA00000832"/>
    </source>
</evidence>
<dbReference type="EMBL" id="JAJBZT010000015">
    <property type="protein sequence ID" value="MCB6185292.1"/>
    <property type="molecule type" value="Genomic_DNA"/>
</dbReference>
<keyword evidence="10" id="KW-1185">Reference proteome</keyword>
<proteinExistence type="inferred from homology"/>
<reference evidence="9" key="1">
    <citation type="submission" date="2021-10" db="EMBL/GenBank/DDBJ databases">
        <title>The complete genome sequence of Leeia sp. TBRC 13508.</title>
        <authorList>
            <person name="Charoenyingcharoen P."/>
            <person name="Yukphan P."/>
        </authorList>
    </citation>
    <scope>NUCLEOTIDE SEQUENCE</scope>
    <source>
        <strain evidence="9">TBRC 13508</strain>
    </source>
</reference>
<comment type="similarity">
    <text evidence="4 7">Belongs to the glucosamine/galactosamine-6-phosphate isomerase family. 6-phosphogluconolactonase subfamily.</text>
</comment>
<dbReference type="NCBIfam" id="TIGR01198">
    <property type="entry name" value="pgl"/>
    <property type="match status" value="1"/>
</dbReference>
<dbReference type="Proteomes" id="UP001165395">
    <property type="component" value="Unassembled WGS sequence"/>
</dbReference>
<evidence type="ECO:0000256" key="5">
    <source>
        <dbReference type="ARBA" id="ARBA00013198"/>
    </source>
</evidence>
<evidence type="ECO:0000313" key="10">
    <source>
        <dbReference type="Proteomes" id="UP001165395"/>
    </source>
</evidence>
<name>A0ABS8DAW1_9NEIS</name>
<sequence>MKLHVFNQISEQSSAIAKAIAQQLSATLANQDSAVIAVSGGKSPVPVFEQLREMELPWDRVIVTLVDERWVPESDSGSNAALVRTHLLQGQAASATFIPMFGSEASASDAESRLNATFTHLGLPFSVVVLGMGDDGHTASLFPASPALDAGLANDAPICLAQVGAVAPTDRMSLTLPAINQAGKVFLQFAGSAKKAVFDKACEAPSKTWPVSFVLCDTAADVEVFYAE</sequence>
<comment type="function">
    <text evidence="2 7">Hydrolysis of 6-phosphogluconolactone to 6-phosphogluconate.</text>
</comment>
<comment type="pathway">
    <text evidence="3 7">Carbohydrate degradation; pentose phosphate pathway; D-ribulose 5-phosphate from D-glucose 6-phosphate (oxidative stage): step 2/3.</text>
</comment>
<evidence type="ECO:0000256" key="7">
    <source>
        <dbReference type="RuleBase" id="RU365095"/>
    </source>
</evidence>
<accession>A0ABS8DAW1</accession>
<keyword evidence="7 9" id="KW-0378">Hydrolase</keyword>
<organism evidence="9 10">
    <name type="scientific">Leeia speluncae</name>
    <dbReference type="NCBI Taxonomy" id="2884804"/>
    <lineage>
        <taxon>Bacteria</taxon>
        <taxon>Pseudomonadati</taxon>
        <taxon>Pseudomonadota</taxon>
        <taxon>Betaproteobacteria</taxon>
        <taxon>Neisseriales</taxon>
        <taxon>Leeiaceae</taxon>
        <taxon>Leeia</taxon>
    </lineage>
</organism>
<evidence type="ECO:0000256" key="4">
    <source>
        <dbReference type="ARBA" id="ARBA00010662"/>
    </source>
</evidence>
<evidence type="ECO:0000256" key="2">
    <source>
        <dbReference type="ARBA" id="ARBA00002681"/>
    </source>
</evidence>
<dbReference type="InterPro" id="IPR039104">
    <property type="entry name" value="6PGL"/>
</dbReference>
<dbReference type="InterPro" id="IPR037171">
    <property type="entry name" value="NagB/RpiA_transferase-like"/>
</dbReference>
<dbReference type="CDD" id="cd01400">
    <property type="entry name" value="6PGL"/>
    <property type="match status" value="1"/>
</dbReference>
<evidence type="ECO:0000259" key="8">
    <source>
        <dbReference type="Pfam" id="PF01182"/>
    </source>
</evidence>
<dbReference type="PANTHER" id="PTHR11054">
    <property type="entry name" value="6-PHOSPHOGLUCONOLACTONASE"/>
    <property type="match status" value="1"/>
</dbReference>
<dbReference type="EC" id="3.1.1.31" evidence="5 7"/>
<evidence type="ECO:0000313" key="9">
    <source>
        <dbReference type="EMBL" id="MCB6185292.1"/>
    </source>
</evidence>
<comment type="caution">
    <text evidence="9">The sequence shown here is derived from an EMBL/GenBank/DDBJ whole genome shotgun (WGS) entry which is preliminary data.</text>
</comment>
<dbReference type="SUPFAM" id="SSF100950">
    <property type="entry name" value="NagB/RpiA/CoA transferase-like"/>
    <property type="match status" value="1"/>
</dbReference>
<dbReference type="GO" id="GO:0017057">
    <property type="term" value="F:6-phosphogluconolactonase activity"/>
    <property type="evidence" value="ECO:0007669"/>
    <property type="project" value="UniProtKB-EC"/>
</dbReference>
<feature type="domain" description="Glucosamine/galactosamine-6-phosphate isomerase" evidence="8">
    <location>
        <begin position="12"/>
        <end position="215"/>
    </location>
</feature>
<dbReference type="InterPro" id="IPR006148">
    <property type="entry name" value="Glc/Gal-6P_isomerase"/>
</dbReference>
<dbReference type="Gene3D" id="3.40.50.1360">
    <property type="match status" value="1"/>
</dbReference>
<evidence type="ECO:0000256" key="3">
    <source>
        <dbReference type="ARBA" id="ARBA00004961"/>
    </source>
</evidence>
<protein>
    <recommendedName>
        <fullName evidence="6 7">6-phosphogluconolactonase</fullName>
        <shortName evidence="7">6PGL</shortName>
        <ecNumber evidence="5 7">3.1.1.31</ecNumber>
    </recommendedName>
</protein>
<gene>
    <name evidence="7 9" type="primary">pgl</name>
    <name evidence="9" type="ORF">LIN78_17230</name>
</gene>